<dbReference type="Proteomes" id="UP000737018">
    <property type="component" value="Unassembled WGS sequence"/>
</dbReference>
<dbReference type="PANTHER" id="PTHR45825">
    <property type="entry name" value="GRANULE-BOUND STARCH SYNTHASE 1, CHLOROPLASTIC/AMYLOPLASTIC"/>
    <property type="match status" value="1"/>
</dbReference>
<keyword evidence="4" id="KW-0750">Starch biosynthesis</keyword>
<dbReference type="GO" id="GO:0016757">
    <property type="term" value="F:glycosyltransferase activity"/>
    <property type="evidence" value="ECO:0007669"/>
    <property type="project" value="UniProtKB-KW"/>
</dbReference>
<sequence>MAKLTARQTRSKTFKSGNAWTSRTIVCGSGMNLIFVGTEVGPWSKTGGLGDVLGGLPPAMAANGHRVMTVSPRYDQYKDAWDTDVVIEDNQLRFSLLCQAALEAPRVLALNSNEYFSGPYGEEVIFIANDWHTALIPCYLKTIYKPKGI</sequence>
<keyword evidence="2" id="KW-0328">Glycosyltransferase</keyword>
<evidence type="ECO:0000256" key="1">
    <source>
        <dbReference type="ARBA" id="ARBA00004727"/>
    </source>
</evidence>
<keyword evidence="7" id="KW-1185">Reference proteome</keyword>
<reference evidence="6" key="1">
    <citation type="submission" date="2020-03" db="EMBL/GenBank/DDBJ databases">
        <title>Castanea mollissima Vanexum genome sequencing.</title>
        <authorList>
            <person name="Staton M."/>
        </authorList>
    </citation>
    <scope>NUCLEOTIDE SEQUENCE</scope>
    <source>
        <tissue evidence="6">Leaf</tissue>
    </source>
</reference>
<dbReference type="SUPFAM" id="SSF53756">
    <property type="entry name" value="UDP-Glycosyltransferase/glycogen phosphorylase"/>
    <property type="match status" value="1"/>
</dbReference>
<feature type="domain" description="Starch synthase catalytic" evidence="5">
    <location>
        <begin position="33"/>
        <end position="81"/>
    </location>
</feature>
<dbReference type="Pfam" id="PF08323">
    <property type="entry name" value="Glyco_transf_5"/>
    <property type="match status" value="2"/>
</dbReference>
<dbReference type="OrthoDB" id="512920at2759"/>
<dbReference type="GO" id="GO:0019252">
    <property type="term" value="P:starch biosynthetic process"/>
    <property type="evidence" value="ECO:0007669"/>
    <property type="project" value="UniProtKB-UniPathway"/>
</dbReference>
<evidence type="ECO:0000313" key="7">
    <source>
        <dbReference type="Proteomes" id="UP000737018"/>
    </source>
</evidence>
<comment type="pathway">
    <text evidence="1">Glycan biosynthesis; starch biosynthesis.</text>
</comment>
<evidence type="ECO:0000259" key="5">
    <source>
        <dbReference type="Pfam" id="PF08323"/>
    </source>
</evidence>
<evidence type="ECO:0000313" key="6">
    <source>
        <dbReference type="EMBL" id="KAF3950030.1"/>
    </source>
</evidence>
<feature type="domain" description="Starch synthase catalytic" evidence="5">
    <location>
        <begin position="85"/>
        <end position="146"/>
    </location>
</feature>
<dbReference type="UniPathway" id="UPA00152"/>
<protein>
    <recommendedName>
        <fullName evidence="5">Starch synthase catalytic domain-containing protein</fullName>
    </recommendedName>
</protein>
<proteinExistence type="predicted"/>
<gene>
    <name evidence="6" type="ORF">CMV_024169</name>
</gene>
<comment type="caution">
    <text evidence="6">The sequence shown here is derived from an EMBL/GenBank/DDBJ whole genome shotgun (WGS) entry which is preliminary data.</text>
</comment>
<dbReference type="PANTHER" id="PTHR45825:SF15">
    <property type="entry name" value="STARCH SYNTHASE, CHLOROPLASTIC_AMYLOPLASTIC"/>
    <property type="match status" value="1"/>
</dbReference>
<organism evidence="6 7">
    <name type="scientific">Castanea mollissima</name>
    <name type="common">Chinese chestnut</name>
    <dbReference type="NCBI Taxonomy" id="60419"/>
    <lineage>
        <taxon>Eukaryota</taxon>
        <taxon>Viridiplantae</taxon>
        <taxon>Streptophyta</taxon>
        <taxon>Embryophyta</taxon>
        <taxon>Tracheophyta</taxon>
        <taxon>Spermatophyta</taxon>
        <taxon>Magnoliopsida</taxon>
        <taxon>eudicotyledons</taxon>
        <taxon>Gunneridae</taxon>
        <taxon>Pentapetalae</taxon>
        <taxon>rosids</taxon>
        <taxon>fabids</taxon>
        <taxon>Fagales</taxon>
        <taxon>Fagaceae</taxon>
        <taxon>Castanea</taxon>
    </lineage>
</organism>
<evidence type="ECO:0000256" key="3">
    <source>
        <dbReference type="ARBA" id="ARBA00022679"/>
    </source>
</evidence>
<accession>A0A8J4QHI4</accession>
<name>A0A8J4QHI4_9ROSI</name>
<dbReference type="InterPro" id="IPR013534">
    <property type="entry name" value="Starch_synth_cat_dom"/>
</dbReference>
<dbReference type="EMBL" id="JRKL02005710">
    <property type="protein sequence ID" value="KAF3950030.1"/>
    <property type="molecule type" value="Genomic_DNA"/>
</dbReference>
<keyword evidence="3" id="KW-0808">Transferase</keyword>
<dbReference type="AlphaFoldDB" id="A0A8J4QHI4"/>
<evidence type="ECO:0000256" key="4">
    <source>
        <dbReference type="ARBA" id="ARBA00022922"/>
    </source>
</evidence>
<dbReference type="Gene3D" id="3.40.50.2000">
    <property type="entry name" value="Glycogen Phosphorylase B"/>
    <property type="match status" value="2"/>
</dbReference>
<evidence type="ECO:0000256" key="2">
    <source>
        <dbReference type="ARBA" id="ARBA00022676"/>
    </source>
</evidence>